<proteinExistence type="predicted"/>
<evidence type="ECO:0000313" key="1">
    <source>
        <dbReference type="Proteomes" id="UP000887580"/>
    </source>
</evidence>
<name>A0AC35FGZ4_9BILA</name>
<evidence type="ECO:0000313" key="2">
    <source>
        <dbReference type="WBParaSite" id="PS1159_v2.g17437.t1"/>
    </source>
</evidence>
<protein>
    <submittedName>
        <fullName evidence="2">Arrestin C-terminal-like domain-containing protein</fullName>
    </submittedName>
</protein>
<sequence length="352" mass="39302">MARLQILLDNPTNTYFPSSLISGTVDLQISKPIKATKIIIKLIGKAAVKFHSGSEADTYKNKIFIVNRELLLWSSSNVKSEQLSNNQSFQFSFVLPQNSPPTFKSKKGEILFKLVAEISIPWSFGNNCSTVFFTVKPLPIFSTELNLPKEEKKENENLKATLSLPKTVFSIEETIPFSLEIYNNSGKNSATIESGIECITSYTGKRNKTSDTQITKTKAVPYDFKSKTVNLHKRRVTNYTRSLEISNNLVPTFAGNSPIKVQYTVFAIIRFKNSTKEDTKLSIPIIITSPIDSQVEVSPKIPSDSSPNRIQPTAPSLTNSFASPRLLSIFSPENQFLSYEPPPPYDTVMIKA</sequence>
<reference evidence="2" key="1">
    <citation type="submission" date="2022-11" db="UniProtKB">
        <authorList>
            <consortium name="WormBaseParasite"/>
        </authorList>
    </citation>
    <scope>IDENTIFICATION</scope>
</reference>
<dbReference type="WBParaSite" id="PS1159_v2.g17437.t1">
    <property type="protein sequence ID" value="PS1159_v2.g17437.t1"/>
    <property type="gene ID" value="PS1159_v2.g17437"/>
</dbReference>
<organism evidence="1 2">
    <name type="scientific">Panagrolaimus sp. PS1159</name>
    <dbReference type="NCBI Taxonomy" id="55785"/>
    <lineage>
        <taxon>Eukaryota</taxon>
        <taxon>Metazoa</taxon>
        <taxon>Ecdysozoa</taxon>
        <taxon>Nematoda</taxon>
        <taxon>Chromadorea</taxon>
        <taxon>Rhabditida</taxon>
        <taxon>Tylenchina</taxon>
        <taxon>Panagrolaimomorpha</taxon>
        <taxon>Panagrolaimoidea</taxon>
        <taxon>Panagrolaimidae</taxon>
        <taxon>Panagrolaimus</taxon>
    </lineage>
</organism>
<accession>A0AC35FGZ4</accession>
<dbReference type="Proteomes" id="UP000887580">
    <property type="component" value="Unplaced"/>
</dbReference>